<feature type="domain" description="Fimbrial-type adhesion" evidence="1">
    <location>
        <begin position="17"/>
        <end position="153"/>
    </location>
</feature>
<evidence type="ECO:0000259" key="1">
    <source>
        <dbReference type="Pfam" id="PF00419"/>
    </source>
</evidence>
<dbReference type="Gene3D" id="2.60.40.1090">
    <property type="entry name" value="Fimbrial-type adhesion domain"/>
    <property type="match status" value="1"/>
</dbReference>
<dbReference type="InterPro" id="IPR008966">
    <property type="entry name" value="Adhesion_dom_sf"/>
</dbReference>
<dbReference type="GO" id="GO:0007155">
    <property type="term" value="P:cell adhesion"/>
    <property type="evidence" value="ECO:0007669"/>
    <property type="project" value="InterPro"/>
</dbReference>
<comment type="caution">
    <text evidence="2">The sequence shown here is derived from an EMBL/GenBank/DDBJ whole genome shotgun (WGS) entry which is preliminary data.</text>
</comment>
<keyword evidence="3" id="KW-1185">Reference proteome</keyword>
<dbReference type="OrthoDB" id="6565124at2"/>
<reference evidence="2 3" key="1">
    <citation type="submission" date="2018-03" db="EMBL/GenBank/DDBJ databases">
        <title>Draft genome sequence of the first documented clinical Siccibacter turicensis isolate in Austria.</title>
        <authorList>
            <person name="Lepuschitz S."/>
            <person name="Pekard-Amenitsch S."/>
            <person name="Haunold R."/>
            <person name="Schill S."/>
            <person name="Mach R."/>
            <person name="Allerberger F."/>
            <person name="Ruppitsch W."/>
            <person name="Forsythe S.J."/>
        </authorList>
    </citation>
    <scope>NUCLEOTIDE SEQUENCE [LARGE SCALE GENOMIC DNA]</scope>
    <source>
        <strain evidence="2 3">6100069499-17</strain>
    </source>
</reference>
<proteinExistence type="predicted"/>
<gene>
    <name evidence="2" type="ORF">C7G83_18125</name>
</gene>
<dbReference type="Pfam" id="PF00419">
    <property type="entry name" value="Fimbrial"/>
    <property type="match status" value="1"/>
</dbReference>
<accession>A0A2P8VFA1</accession>
<evidence type="ECO:0000313" key="2">
    <source>
        <dbReference type="EMBL" id="PSN06221.1"/>
    </source>
</evidence>
<dbReference type="SUPFAM" id="SSF49401">
    <property type="entry name" value="Bacterial adhesins"/>
    <property type="match status" value="1"/>
</dbReference>
<evidence type="ECO:0000313" key="3">
    <source>
        <dbReference type="Proteomes" id="UP000240212"/>
    </source>
</evidence>
<organism evidence="2 3">
    <name type="scientific">Siccibacter turicensis</name>
    <dbReference type="NCBI Taxonomy" id="357233"/>
    <lineage>
        <taxon>Bacteria</taxon>
        <taxon>Pseudomonadati</taxon>
        <taxon>Pseudomonadota</taxon>
        <taxon>Gammaproteobacteria</taxon>
        <taxon>Enterobacterales</taxon>
        <taxon>Enterobacteriaceae</taxon>
        <taxon>Siccibacter</taxon>
    </lineage>
</organism>
<dbReference type="EMBL" id="PYEP01000009">
    <property type="protein sequence ID" value="PSN06221.1"/>
    <property type="molecule type" value="Genomic_DNA"/>
</dbReference>
<dbReference type="AlphaFoldDB" id="A0A2P8VFA1"/>
<dbReference type="GO" id="GO:0009289">
    <property type="term" value="C:pilus"/>
    <property type="evidence" value="ECO:0007669"/>
    <property type="project" value="InterPro"/>
</dbReference>
<protein>
    <submittedName>
        <fullName evidence="2">Fimbrial protein</fullName>
    </submittedName>
</protein>
<sequence length="156" mass="16021">MSSTNITVDGAITSGDGSCAVAMSKSSISLLADKTTIVPQSKPKSDSFNANLSVSLSGDDICNQRIQEGKIAVRFTGPADEVAGSVFANTATGENAAKGVGVGLFLSNRSRIVINQGAIPIRTKPIEMSAQVVGLTGQEIVEGNVQAAITVEIVRL</sequence>
<dbReference type="InterPro" id="IPR000259">
    <property type="entry name" value="Adhesion_dom_fimbrial"/>
</dbReference>
<dbReference type="Proteomes" id="UP000240212">
    <property type="component" value="Unassembled WGS sequence"/>
</dbReference>
<dbReference type="InterPro" id="IPR036937">
    <property type="entry name" value="Adhesion_dom_fimbrial_sf"/>
</dbReference>
<name>A0A2P8VFA1_9ENTR</name>
<dbReference type="RefSeq" id="WP_106878261.1">
    <property type="nucleotide sequence ID" value="NZ_PYEP01000009.1"/>
</dbReference>